<dbReference type="SUPFAM" id="SSF53686">
    <property type="entry name" value="Tryptophan synthase beta subunit-like PLP-dependent enzymes"/>
    <property type="match status" value="1"/>
</dbReference>
<dbReference type="PANTHER" id="PTHR43780">
    <property type="entry name" value="1-AMINOCYCLOPROPANE-1-CARBOXYLATE DEAMINASE-RELATED"/>
    <property type="match status" value="1"/>
</dbReference>
<evidence type="ECO:0000256" key="3">
    <source>
        <dbReference type="ARBA" id="ARBA00022898"/>
    </source>
</evidence>
<name>A0A7X4LJE6_9VIBR</name>
<reference evidence="5 6" key="1">
    <citation type="submission" date="2019-10" db="EMBL/GenBank/DDBJ databases">
        <title>Vibrio sp. nov. isolated from a shrimp pond.</title>
        <authorList>
            <person name="Gomez-Gil B."/>
            <person name="Enciso-Ibarra J."/>
            <person name="Enciso-Ibarra K."/>
            <person name="Bolan-Mejia C."/>
        </authorList>
    </citation>
    <scope>NUCLEOTIDE SEQUENCE [LARGE SCALE GENOMIC DNA]</scope>
    <source>
        <strain evidence="5 6">CAIM 722</strain>
    </source>
</reference>
<comment type="similarity">
    <text evidence="2">Belongs to the ACC deaminase/D-cysteine desulfhydrase family.</text>
</comment>
<gene>
    <name evidence="5" type="ORF">F9817_05990</name>
</gene>
<dbReference type="RefSeq" id="WP_161154044.1">
    <property type="nucleotide sequence ID" value="NZ_WEKT01000007.1"/>
</dbReference>
<keyword evidence="3 4" id="KW-0663">Pyridoxal phosphate</keyword>
<accession>A0A7X4LJE6</accession>
<proteinExistence type="inferred from homology"/>
<protein>
    <submittedName>
        <fullName evidence="5">Pyridoxal-phosphate dependent enzyme</fullName>
    </submittedName>
</protein>
<keyword evidence="6" id="KW-1185">Reference proteome</keyword>
<dbReference type="GO" id="GO:0019148">
    <property type="term" value="F:D-cysteine desulfhydrase activity"/>
    <property type="evidence" value="ECO:0007669"/>
    <property type="project" value="TreeGrafter"/>
</dbReference>
<dbReference type="Gene3D" id="3.40.50.1100">
    <property type="match status" value="2"/>
</dbReference>
<evidence type="ECO:0000313" key="5">
    <source>
        <dbReference type="EMBL" id="MZI92742.1"/>
    </source>
</evidence>
<comment type="cofactor">
    <cofactor evidence="1">
        <name>pyridoxal 5'-phosphate</name>
        <dbReference type="ChEBI" id="CHEBI:597326"/>
    </cofactor>
</comment>
<dbReference type="InterPro" id="IPR027278">
    <property type="entry name" value="ACCD_DCysDesulf"/>
</dbReference>
<feature type="modified residue" description="N6-(pyridoxal phosphate)lysine" evidence="4">
    <location>
        <position position="34"/>
    </location>
</feature>
<dbReference type="EMBL" id="WEKT01000007">
    <property type="protein sequence ID" value="MZI92742.1"/>
    <property type="molecule type" value="Genomic_DNA"/>
</dbReference>
<evidence type="ECO:0000313" key="6">
    <source>
        <dbReference type="Proteomes" id="UP000462621"/>
    </source>
</evidence>
<dbReference type="PANTHER" id="PTHR43780:SF2">
    <property type="entry name" value="1-AMINOCYCLOPROPANE-1-CARBOXYLATE DEAMINASE-RELATED"/>
    <property type="match status" value="1"/>
</dbReference>
<evidence type="ECO:0000256" key="1">
    <source>
        <dbReference type="ARBA" id="ARBA00001933"/>
    </source>
</evidence>
<evidence type="ECO:0000256" key="2">
    <source>
        <dbReference type="ARBA" id="ARBA00008639"/>
    </source>
</evidence>
<comment type="caution">
    <text evidence="5">The sequence shown here is derived from an EMBL/GenBank/DDBJ whole genome shotgun (WGS) entry which is preliminary data.</text>
</comment>
<dbReference type="PIRSF" id="PIRSF006278">
    <property type="entry name" value="ACCD_DCysDesulf"/>
    <property type="match status" value="1"/>
</dbReference>
<dbReference type="AlphaFoldDB" id="A0A7X4LJE6"/>
<organism evidence="5 6">
    <name type="scientific">Vibrio eleionomae</name>
    <dbReference type="NCBI Taxonomy" id="2653505"/>
    <lineage>
        <taxon>Bacteria</taxon>
        <taxon>Pseudomonadati</taxon>
        <taxon>Pseudomonadota</taxon>
        <taxon>Gammaproteobacteria</taxon>
        <taxon>Vibrionales</taxon>
        <taxon>Vibrionaceae</taxon>
        <taxon>Vibrio</taxon>
    </lineage>
</organism>
<evidence type="ECO:0000256" key="4">
    <source>
        <dbReference type="PIRSR" id="PIRSR006278-2"/>
    </source>
</evidence>
<dbReference type="InterPro" id="IPR036052">
    <property type="entry name" value="TrpB-like_PALP_sf"/>
</dbReference>
<dbReference type="Proteomes" id="UP000462621">
    <property type="component" value="Unassembled WGS sequence"/>
</dbReference>
<sequence>MKLKHTPVTRHCCSNIEFYLKRDDWLHPQFSGNKARKFMALLDDTLPHIETLIGYGSPQANSLYSMAALANLKQWQLRFYVDHIPSWLKQHPNGNYRAALELGAELIETRPTFDCAPEHYLNDYKVKDNELLVPEGGRSPIAKQGVTQLATEILEWTSQQPASHWVVALPSGTGTTSLYLHQTLKEHHIEVVTCSCVGGDEYLIQQWQELGADDFPSILNLGNKHHFGKLYEADYLMWQKLQAQTEVEFDLLYDPFMWRCLETWWPTQNNKQLLYIHQGGILGNESMLPRYQRKYRSC</sequence>